<evidence type="ECO:0000256" key="2">
    <source>
        <dbReference type="SAM" id="Phobius"/>
    </source>
</evidence>
<gene>
    <name evidence="3" type="ORF">EV702DRAFT_42603</name>
</gene>
<keyword evidence="2" id="KW-0812">Transmembrane</keyword>
<feature type="region of interest" description="Disordered" evidence="1">
    <location>
        <begin position="207"/>
        <end position="268"/>
    </location>
</feature>
<comment type="caution">
    <text evidence="3">The sequence shown here is derived from an EMBL/GenBank/DDBJ whole genome shotgun (WGS) entry which is preliminary data.</text>
</comment>
<keyword evidence="2" id="KW-1133">Transmembrane helix</keyword>
<feature type="region of interest" description="Disordered" evidence="1">
    <location>
        <begin position="349"/>
        <end position="377"/>
    </location>
</feature>
<sequence>MPQRESHPLHVKYPSCASVRLRYLTWMPCKFVSSSTPLRRRLDLFLRLSPSRGCPHLRNLNNTFVPMIFIIFDNYAYELGVKTALAGILALLLGLLGFVISIFALGVVWIVPAMRTQTPPYREPIHRQLHRSPKKFLGLVLTSSPEHMLQTLPPIPPGSKTPSLRRAASFPDLHKTPSSEGQPLVTSRHVSFNIGAPESYNSSLARSVAMNPSPMPPTIQRRWPPAMSPFSRRRPTQGESAPSSPTARDESNTTACNYRSSPTSKSTRVHDLPLKCFDECECPRGRRNSFGCDEHGTMNLPQVDSFSEGTASTRSSRAISLRLPSVRKAFSGKRRPASVPPRTPVVINVSAKEQSQQQNPTAGYPVRTLPSPPPFPTSGEMYRAEYVNPFRTKKSKIIPTTLAELEASKFSRRSRFSFSGPWSSPKPARLSPDLAPSATSSNSSFPNSPSALRRTFTSHFTPLFKSPAISPPPSSLECPSPMSSPQSQVNVPKLTGKNSLRSVPRTQPYGPPWNAMMPGQCHDLVNGSLDDILIKRPRRGYKGAEGHRGFKSHSHTLAPIDASESEYPPDNLVDKLAQRLSGLTHSQDAIPGAAAEVGQSTPLKALTSLGEPAGHGSAALWTIASLEQVAAVPSDEYN</sequence>
<feature type="compositionally biased region" description="Polar residues" evidence="1">
    <location>
        <begin position="351"/>
        <end position="361"/>
    </location>
</feature>
<keyword evidence="4" id="KW-1185">Reference proteome</keyword>
<dbReference type="Proteomes" id="UP000714275">
    <property type="component" value="Unassembled WGS sequence"/>
</dbReference>
<evidence type="ECO:0000313" key="4">
    <source>
        <dbReference type="Proteomes" id="UP000714275"/>
    </source>
</evidence>
<proteinExistence type="predicted"/>
<accession>A0A9P7A839</accession>
<feature type="compositionally biased region" description="Polar residues" evidence="1">
    <location>
        <begin position="237"/>
        <end position="266"/>
    </location>
</feature>
<feature type="transmembrane region" description="Helical" evidence="2">
    <location>
        <begin position="84"/>
        <end position="111"/>
    </location>
</feature>
<evidence type="ECO:0000313" key="3">
    <source>
        <dbReference type="EMBL" id="KAG1784234.1"/>
    </source>
</evidence>
<protein>
    <submittedName>
        <fullName evidence="3">Uncharacterized protein</fullName>
    </submittedName>
</protein>
<dbReference type="AlphaFoldDB" id="A0A9P7A839"/>
<feature type="region of interest" description="Disordered" evidence="1">
    <location>
        <begin position="470"/>
        <end position="490"/>
    </location>
</feature>
<feature type="compositionally biased region" description="Low complexity" evidence="1">
    <location>
        <begin position="435"/>
        <end position="450"/>
    </location>
</feature>
<dbReference type="OrthoDB" id="2686263at2759"/>
<name>A0A9P7A839_9AGAM</name>
<organism evidence="3 4">
    <name type="scientific">Suillus placidus</name>
    <dbReference type="NCBI Taxonomy" id="48579"/>
    <lineage>
        <taxon>Eukaryota</taxon>
        <taxon>Fungi</taxon>
        <taxon>Dikarya</taxon>
        <taxon>Basidiomycota</taxon>
        <taxon>Agaricomycotina</taxon>
        <taxon>Agaricomycetes</taxon>
        <taxon>Agaricomycetidae</taxon>
        <taxon>Boletales</taxon>
        <taxon>Suillineae</taxon>
        <taxon>Suillaceae</taxon>
        <taxon>Suillus</taxon>
    </lineage>
</organism>
<feature type="compositionally biased region" description="Low complexity" evidence="1">
    <location>
        <begin position="475"/>
        <end position="485"/>
    </location>
</feature>
<evidence type="ECO:0000256" key="1">
    <source>
        <dbReference type="SAM" id="MobiDB-lite"/>
    </source>
</evidence>
<dbReference type="EMBL" id="JABBWD010000001">
    <property type="protein sequence ID" value="KAG1784234.1"/>
    <property type="molecule type" value="Genomic_DNA"/>
</dbReference>
<reference evidence="3" key="1">
    <citation type="journal article" date="2020" name="New Phytol.">
        <title>Comparative genomics reveals dynamic genome evolution in host specialist ectomycorrhizal fungi.</title>
        <authorList>
            <person name="Lofgren L.A."/>
            <person name="Nguyen N.H."/>
            <person name="Vilgalys R."/>
            <person name="Ruytinx J."/>
            <person name="Liao H.L."/>
            <person name="Branco S."/>
            <person name="Kuo A."/>
            <person name="LaButti K."/>
            <person name="Lipzen A."/>
            <person name="Andreopoulos W."/>
            <person name="Pangilinan J."/>
            <person name="Riley R."/>
            <person name="Hundley H."/>
            <person name="Na H."/>
            <person name="Barry K."/>
            <person name="Grigoriev I.V."/>
            <person name="Stajich J.E."/>
            <person name="Kennedy P.G."/>
        </authorList>
    </citation>
    <scope>NUCLEOTIDE SEQUENCE</scope>
    <source>
        <strain evidence="3">DOB743</strain>
    </source>
</reference>
<feature type="region of interest" description="Disordered" evidence="1">
    <location>
        <begin position="415"/>
        <end position="450"/>
    </location>
</feature>
<keyword evidence="2" id="KW-0472">Membrane</keyword>